<evidence type="ECO:0000256" key="3">
    <source>
        <dbReference type="SAM" id="SignalP"/>
    </source>
</evidence>
<feature type="chain" id="PRO_5041334835" evidence="3">
    <location>
        <begin position="20"/>
        <end position="578"/>
    </location>
</feature>
<gene>
    <name evidence="4" type="ORF">PV327_007131</name>
</gene>
<keyword evidence="2" id="KW-1133">Transmembrane helix</keyword>
<protein>
    <submittedName>
        <fullName evidence="4">Uncharacterized protein</fullName>
    </submittedName>
</protein>
<keyword evidence="3" id="KW-0732">Signal</keyword>
<organism evidence="4 5">
    <name type="scientific">Microctonus hyperodae</name>
    <name type="common">Parasitoid wasp</name>
    <dbReference type="NCBI Taxonomy" id="165561"/>
    <lineage>
        <taxon>Eukaryota</taxon>
        <taxon>Metazoa</taxon>
        <taxon>Ecdysozoa</taxon>
        <taxon>Arthropoda</taxon>
        <taxon>Hexapoda</taxon>
        <taxon>Insecta</taxon>
        <taxon>Pterygota</taxon>
        <taxon>Neoptera</taxon>
        <taxon>Endopterygota</taxon>
        <taxon>Hymenoptera</taxon>
        <taxon>Apocrita</taxon>
        <taxon>Ichneumonoidea</taxon>
        <taxon>Braconidae</taxon>
        <taxon>Euphorinae</taxon>
        <taxon>Microctonus</taxon>
    </lineage>
</organism>
<evidence type="ECO:0000313" key="5">
    <source>
        <dbReference type="Proteomes" id="UP001168972"/>
    </source>
</evidence>
<accession>A0AA39KJB5</accession>
<keyword evidence="2" id="KW-0812">Transmembrane</keyword>
<reference evidence="4" key="1">
    <citation type="journal article" date="2023" name="bioRxiv">
        <title>Scaffold-level genome assemblies of two parasitoid biocontrol wasps reveal the parthenogenesis mechanism and an associated novel virus.</title>
        <authorList>
            <person name="Inwood S."/>
            <person name="Skelly J."/>
            <person name="Guhlin J."/>
            <person name="Harrop T."/>
            <person name="Goldson S."/>
            <person name="Dearden P."/>
        </authorList>
    </citation>
    <scope>NUCLEOTIDE SEQUENCE</scope>
    <source>
        <strain evidence="4">Lincoln</strain>
        <tissue evidence="4">Whole body</tissue>
    </source>
</reference>
<keyword evidence="2" id="KW-0472">Membrane</keyword>
<reference evidence="4" key="2">
    <citation type="submission" date="2023-03" db="EMBL/GenBank/DDBJ databases">
        <authorList>
            <person name="Inwood S.N."/>
            <person name="Skelly J.G."/>
            <person name="Guhlin J."/>
            <person name="Harrop T.W.R."/>
            <person name="Goldson S.G."/>
            <person name="Dearden P.K."/>
        </authorList>
    </citation>
    <scope>NUCLEOTIDE SEQUENCE</scope>
    <source>
        <strain evidence="4">Lincoln</strain>
        <tissue evidence="4">Whole body</tissue>
    </source>
</reference>
<evidence type="ECO:0000256" key="2">
    <source>
        <dbReference type="SAM" id="Phobius"/>
    </source>
</evidence>
<name>A0AA39KJB5_MICHY</name>
<keyword evidence="5" id="KW-1185">Reference proteome</keyword>
<dbReference type="Proteomes" id="UP001168972">
    <property type="component" value="Unassembled WGS sequence"/>
</dbReference>
<feature type="transmembrane region" description="Helical" evidence="2">
    <location>
        <begin position="516"/>
        <end position="538"/>
    </location>
</feature>
<feature type="compositionally biased region" description="Polar residues" evidence="1">
    <location>
        <begin position="257"/>
        <end position="276"/>
    </location>
</feature>
<proteinExistence type="predicted"/>
<feature type="compositionally biased region" description="Polar residues" evidence="1">
    <location>
        <begin position="195"/>
        <end position="207"/>
    </location>
</feature>
<feature type="signal peptide" evidence="3">
    <location>
        <begin position="1"/>
        <end position="19"/>
    </location>
</feature>
<comment type="caution">
    <text evidence="4">The sequence shown here is derived from an EMBL/GenBank/DDBJ whole genome shotgun (WGS) entry which is preliminary data.</text>
</comment>
<evidence type="ECO:0000256" key="1">
    <source>
        <dbReference type="SAM" id="MobiDB-lite"/>
    </source>
</evidence>
<dbReference type="AlphaFoldDB" id="A0AA39KJB5"/>
<evidence type="ECO:0000313" key="4">
    <source>
        <dbReference type="EMBL" id="KAK0163452.1"/>
    </source>
</evidence>
<feature type="compositionally biased region" description="Polar residues" evidence="1">
    <location>
        <begin position="405"/>
        <end position="423"/>
    </location>
</feature>
<feature type="compositionally biased region" description="Basic and acidic residues" evidence="1">
    <location>
        <begin position="279"/>
        <end position="288"/>
    </location>
</feature>
<feature type="region of interest" description="Disordered" evidence="1">
    <location>
        <begin position="195"/>
        <end position="234"/>
    </location>
</feature>
<feature type="region of interest" description="Disordered" evidence="1">
    <location>
        <begin position="405"/>
        <end position="431"/>
    </location>
</feature>
<dbReference type="EMBL" id="JAQQBR010001833">
    <property type="protein sequence ID" value="KAK0163452.1"/>
    <property type="molecule type" value="Genomic_DNA"/>
</dbReference>
<sequence length="578" mass="66803">MRGPVMLLMLFLFYHGSNADTRYYIELKNDDVRNIMPSDRMINDDKDEKSQAIFNLHDESMIHDTLKANHERRNSFHETSTFDPDVLNKFLDEYANKMKSTTERSVYAYPFHVTTKQPTITSVEVVDNSNVDAATTSSTEETVTINGAEISLENIQVSPNDTTKRNKYYNANSNDDRNGGWVTLEAIPWSKSKISKWQANPSSQQSWPDIKWDKPYMNGKPHSSEHSSRPYYENNKPWYDKPKPHWTEYQFDRPKPMSSTRPSITNNRYETNSNQAEKWPPEKPDHSSWNDFPRPNSDIITDDRPSNFPTNHWDRYDQASRPSSFNDRYSDQHYGGSNVWPGQTNYPHDKYEHVQEKPSFTKPNYQRPFYSGQYEYESHYRPSHPTQGDGEWVLLSTNRGYSKSRQRSIQFDNSHESSLNPLNGTAGKITKAKGTDSTIPVMTSKRQVRLTVLPSKNGTNTTTSHGGLLEVEKTFKTVDQSQQEHEQSIKYHNNFSNLENLTPIRHGTLRRPSNTAVLAAVGAGMLPATMAMVLPMMLGRKKRSLHPDFVDIDGWRYLEKAHLADELLEMRKNHLIKY</sequence>
<feature type="region of interest" description="Disordered" evidence="1">
    <location>
        <begin position="249"/>
        <end position="327"/>
    </location>
</feature>